<organism evidence="2 3">
    <name type="scientific">Hypsibius exemplaris</name>
    <name type="common">Freshwater tardigrade</name>
    <dbReference type="NCBI Taxonomy" id="2072580"/>
    <lineage>
        <taxon>Eukaryota</taxon>
        <taxon>Metazoa</taxon>
        <taxon>Ecdysozoa</taxon>
        <taxon>Tardigrada</taxon>
        <taxon>Eutardigrada</taxon>
        <taxon>Parachela</taxon>
        <taxon>Hypsibioidea</taxon>
        <taxon>Hypsibiidae</taxon>
        <taxon>Hypsibius</taxon>
    </lineage>
</organism>
<dbReference type="AlphaFoldDB" id="A0A1W0WR25"/>
<dbReference type="Proteomes" id="UP000192578">
    <property type="component" value="Unassembled WGS sequence"/>
</dbReference>
<dbReference type="EMBL" id="MTYJ01000058">
    <property type="protein sequence ID" value="OQV17650.1"/>
    <property type="molecule type" value="Genomic_DNA"/>
</dbReference>
<keyword evidence="1" id="KW-0812">Transmembrane</keyword>
<keyword evidence="3" id="KW-1185">Reference proteome</keyword>
<comment type="caution">
    <text evidence="2">The sequence shown here is derived from an EMBL/GenBank/DDBJ whole genome shotgun (WGS) entry which is preliminary data.</text>
</comment>
<name>A0A1W0WR25_HYPEX</name>
<keyword evidence="1" id="KW-1133">Transmembrane helix</keyword>
<dbReference type="OrthoDB" id="9444602at2759"/>
<evidence type="ECO:0000256" key="1">
    <source>
        <dbReference type="SAM" id="Phobius"/>
    </source>
</evidence>
<evidence type="ECO:0000313" key="3">
    <source>
        <dbReference type="Proteomes" id="UP000192578"/>
    </source>
</evidence>
<accession>A0A1W0WR25</accession>
<feature type="transmembrane region" description="Helical" evidence="1">
    <location>
        <begin position="62"/>
        <end position="88"/>
    </location>
</feature>
<keyword evidence="1" id="KW-0472">Membrane</keyword>
<protein>
    <submittedName>
        <fullName evidence="2">Uncharacterized protein</fullName>
    </submittedName>
</protein>
<reference evidence="3" key="1">
    <citation type="submission" date="2017-01" db="EMBL/GenBank/DDBJ databases">
        <title>Comparative genomics of anhydrobiosis in the tardigrade Hypsibius dujardini.</title>
        <authorList>
            <person name="Yoshida Y."/>
            <person name="Koutsovoulos G."/>
            <person name="Laetsch D."/>
            <person name="Stevens L."/>
            <person name="Kumar S."/>
            <person name="Horikawa D."/>
            <person name="Ishino K."/>
            <person name="Komine S."/>
            <person name="Tomita M."/>
            <person name="Blaxter M."/>
            <person name="Arakawa K."/>
        </authorList>
    </citation>
    <scope>NUCLEOTIDE SEQUENCE [LARGE SCALE GENOMIC DNA]</scope>
    <source>
        <strain evidence="3">Z151</strain>
    </source>
</reference>
<proteinExistence type="predicted"/>
<sequence>MNTTLQGYLTHNTAQQRPSEESAHLYSAIAILPTNAWGFLANLILLLVMATHQPLRPSSSCALMMHCVALNLFVTGVYVSTAVISMLLEPNSFPTAQPLMVIHAVLRIQLL</sequence>
<evidence type="ECO:0000313" key="2">
    <source>
        <dbReference type="EMBL" id="OQV17650.1"/>
    </source>
</evidence>
<feature type="transmembrane region" description="Helical" evidence="1">
    <location>
        <begin position="25"/>
        <end position="50"/>
    </location>
</feature>
<gene>
    <name evidence="2" type="ORF">BV898_08274</name>
</gene>